<accession>A0A1M5RB85</accession>
<organism evidence="2 3">
    <name type="scientific">Chryseolinea serpens</name>
    <dbReference type="NCBI Taxonomy" id="947013"/>
    <lineage>
        <taxon>Bacteria</taxon>
        <taxon>Pseudomonadati</taxon>
        <taxon>Bacteroidota</taxon>
        <taxon>Cytophagia</taxon>
        <taxon>Cytophagales</taxon>
        <taxon>Fulvivirgaceae</taxon>
        <taxon>Chryseolinea</taxon>
    </lineage>
</organism>
<dbReference type="OrthoDB" id="9791067at2"/>
<dbReference type="SUPFAM" id="SSF103247">
    <property type="entry name" value="TT1751-like"/>
    <property type="match status" value="1"/>
</dbReference>
<dbReference type="CDD" id="cd14797">
    <property type="entry name" value="DUF302"/>
    <property type="match status" value="1"/>
</dbReference>
<proteinExistence type="predicted"/>
<gene>
    <name evidence="2" type="ORF">SAMN04488109_3290</name>
</gene>
<reference evidence="2 3" key="1">
    <citation type="submission" date="2016-11" db="EMBL/GenBank/DDBJ databases">
        <authorList>
            <person name="Jaros S."/>
            <person name="Januszkiewicz K."/>
            <person name="Wedrychowicz H."/>
        </authorList>
    </citation>
    <scope>NUCLEOTIDE SEQUENCE [LARGE SCALE GENOMIC DNA]</scope>
    <source>
        <strain evidence="2 3">DSM 24574</strain>
    </source>
</reference>
<dbReference type="InterPro" id="IPR016796">
    <property type="entry name" value="UCP021774"/>
</dbReference>
<dbReference type="Gene3D" id="3.30.310.70">
    <property type="entry name" value="TT1751-like domain"/>
    <property type="match status" value="1"/>
</dbReference>
<protein>
    <submittedName>
        <fullName evidence="2">Uncharacterized conserved protein, DUF302 family</fullName>
    </submittedName>
</protein>
<dbReference type="AlphaFoldDB" id="A0A1M5RB85"/>
<evidence type="ECO:0000313" key="2">
    <source>
        <dbReference type="EMBL" id="SHH23438.1"/>
    </source>
</evidence>
<dbReference type="PANTHER" id="PTHR38342">
    <property type="entry name" value="SLR5037 PROTEIN"/>
    <property type="match status" value="1"/>
</dbReference>
<dbReference type="InterPro" id="IPR035923">
    <property type="entry name" value="TT1751-like_sf"/>
</dbReference>
<dbReference type="Proteomes" id="UP000184212">
    <property type="component" value="Unassembled WGS sequence"/>
</dbReference>
<dbReference type="Pfam" id="PF03625">
    <property type="entry name" value="DUF302"/>
    <property type="match status" value="1"/>
</dbReference>
<dbReference type="InterPro" id="IPR005180">
    <property type="entry name" value="DUF302"/>
</dbReference>
<sequence length="142" mass="16151">MPYYSRKLTLPFQDVMEKVTKNLQQQGFGTITIIDVKDTFKQKLSIDFRNYKILSACNPQFAYKAISLESHLGIMMPCNVVVQEHENGEVEVTAINPLESLDKGIRTALLNDLVSEVDNRLRAAIDNLHRLRPEPHTEALPV</sequence>
<evidence type="ECO:0000259" key="1">
    <source>
        <dbReference type="Pfam" id="PF03625"/>
    </source>
</evidence>
<dbReference type="PIRSF" id="PIRSF021774">
    <property type="entry name" value="UCP021774"/>
    <property type="match status" value="1"/>
</dbReference>
<dbReference type="RefSeq" id="WP_073136050.1">
    <property type="nucleotide sequence ID" value="NZ_FQWQ01000002.1"/>
</dbReference>
<evidence type="ECO:0000313" key="3">
    <source>
        <dbReference type="Proteomes" id="UP000184212"/>
    </source>
</evidence>
<feature type="domain" description="DUF302" evidence="1">
    <location>
        <begin position="34"/>
        <end position="97"/>
    </location>
</feature>
<dbReference type="EMBL" id="FQWQ01000002">
    <property type="protein sequence ID" value="SHH23438.1"/>
    <property type="molecule type" value="Genomic_DNA"/>
</dbReference>
<name>A0A1M5RB85_9BACT</name>
<dbReference type="PANTHER" id="PTHR38342:SF1">
    <property type="entry name" value="SLR5037 PROTEIN"/>
    <property type="match status" value="1"/>
</dbReference>
<keyword evidence="3" id="KW-1185">Reference proteome</keyword>